<feature type="domain" description="MIR" evidence="23">
    <location>
        <begin position="294"/>
        <end position="358"/>
    </location>
</feature>
<evidence type="ECO:0000256" key="8">
    <source>
        <dbReference type="ARBA" id="ARBA00022737"/>
    </source>
</evidence>
<keyword evidence="11 21" id="KW-1133">Transmembrane helix</keyword>
<evidence type="ECO:0000256" key="2">
    <source>
        <dbReference type="ARBA" id="ARBA00004638"/>
    </source>
</evidence>
<dbReference type="SUPFAM" id="SSF100909">
    <property type="entry name" value="IP3 receptor type 1 binding core, domain 2"/>
    <property type="match status" value="2"/>
</dbReference>
<reference evidence="24" key="1">
    <citation type="submission" date="2019-05" db="EMBL/GenBank/DDBJ databases">
        <authorList>
            <person name="Zhang S."/>
            <person name="Liu J."/>
        </authorList>
    </citation>
    <scope>NUCLEOTIDE SEQUENCE [LARGE SCALE GENOMIC DNA]</scope>
</reference>
<reference evidence="24" key="3">
    <citation type="submission" date="2025-09" db="UniProtKB">
        <authorList>
            <consortium name="Ensembl"/>
        </authorList>
    </citation>
    <scope>IDENTIFICATION</scope>
</reference>
<dbReference type="PROSITE" id="PS50919">
    <property type="entry name" value="MIR"/>
    <property type="match status" value="4"/>
</dbReference>
<name>A0A8B9YTF2_BOSMU</name>
<feature type="compositionally biased region" description="Basic and acidic residues" evidence="22">
    <location>
        <begin position="1143"/>
        <end position="1153"/>
    </location>
</feature>
<dbReference type="InterPro" id="IPR000699">
    <property type="entry name" value="RIH_dom"/>
</dbReference>
<evidence type="ECO:0000256" key="17">
    <source>
        <dbReference type="ARBA" id="ARBA00023329"/>
    </source>
</evidence>
<evidence type="ECO:0000256" key="9">
    <source>
        <dbReference type="ARBA" id="ARBA00022824"/>
    </source>
</evidence>
<evidence type="ECO:0000256" key="21">
    <source>
        <dbReference type="RuleBase" id="RU368044"/>
    </source>
</evidence>
<feature type="compositionally biased region" description="Polar residues" evidence="22">
    <location>
        <begin position="1154"/>
        <end position="1163"/>
    </location>
</feature>
<dbReference type="GO" id="GO:0005789">
    <property type="term" value="C:endoplasmic reticulum membrane"/>
    <property type="evidence" value="ECO:0007669"/>
    <property type="project" value="UniProtKB-SubCell"/>
</dbReference>
<organism evidence="24 25">
    <name type="scientific">Bos mutus grunniens</name>
    <name type="common">Wild yak</name>
    <name type="synonym">Bos grunniens</name>
    <dbReference type="NCBI Taxonomy" id="30521"/>
    <lineage>
        <taxon>Eukaryota</taxon>
        <taxon>Metazoa</taxon>
        <taxon>Chordata</taxon>
        <taxon>Craniata</taxon>
        <taxon>Vertebrata</taxon>
        <taxon>Euteleostomi</taxon>
        <taxon>Mammalia</taxon>
        <taxon>Eutheria</taxon>
        <taxon>Laurasiatheria</taxon>
        <taxon>Artiodactyla</taxon>
        <taxon>Ruminantia</taxon>
        <taxon>Pecora</taxon>
        <taxon>Bovidae</taxon>
        <taxon>Bovinae</taxon>
        <taxon>Bos</taxon>
    </lineage>
</organism>
<evidence type="ECO:0000256" key="7">
    <source>
        <dbReference type="ARBA" id="ARBA00022692"/>
    </source>
</evidence>
<keyword evidence="17" id="KW-0968">Cytoplasmic vesicle</keyword>
<comment type="subcellular location">
    <subcellularLocation>
        <location evidence="2">Cytoplasmic vesicle</location>
        <location evidence="2">Secretory vesicle membrane</location>
        <topology evidence="2">Multi-pass membrane protein</topology>
    </subcellularLocation>
    <subcellularLocation>
        <location evidence="1 21">Endoplasmic reticulum membrane</location>
        <topology evidence="1 21">Multi-pass membrane protein</topology>
    </subcellularLocation>
</comment>
<evidence type="ECO:0000256" key="13">
    <source>
        <dbReference type="ARBA" id="ARBA00023136"/>
    </source>
</evidence>
<feature type="compositionally biased region" description="Low complexity" evidence="22">
    <location>
        <begin position="999"/>
        <end position="1014"/>
    </location>
</feature>
<dbReference type="GO" id="GO:0030658">
    <property type="term" value="C:transport vesicle membrane"/>
    <property type="evidence" value="ECO:0007669"/>
    <property type="project" value="UniProtKB-SubCell"/>
</dbReference>
<dbReference type="InterPro" id="IPR005821">
    <property type="entry name" value="Ion_trans_dom"/>
</dbReference>
<feature type="domain" description="MIR" evidence="23">
    <location>
        <begin position="364"/>
        <end position="420"/>
    </location>
</feature>
<comment type="function">
    <text evidence="21">Receptor for inositol 1,4,5-trisphosphate, a second messenger that mediates the release of intracellular calcium.</text>
</comment>
<feature type="domain" description="MIR" evidence="23">
    <location>
        <begin position="112"/>
        <end position="166"/>
    </location>
</feature>
<feature type="compositionally biased region" description="Basic and acidic residues" evidence="22">
    <location>
        <begin position="1876"/>
        <end position="1890"/>
    </location>
</feature>
<feature type="region of interest" description="Disordered" evidence="22">
    <location>
        <begin position="1131"/>
        <end position="1163"/>
    </location>
</feature>
<keyword evidence="13 21" id="KW-0472">Membrane</keyword>
<dbReference type="SUPFAM" id="SSF82109">
    <property type="entry name" value="MIR domain"/>
    <property type="match status" value="2"/>
</dbReference>
<dbReference type="Gene3D" id="1.10.287.70">
    <property type="match status" value="1"/>
</dbReference>
<evidence type="ECO:0000256" key="12">
    <source>
        <dbReference type="ARBA" id="ARBA00023065"/>
    </source>
</evidence>
<dbReference type="PANTHER" id="PTHR45816">
    <property type="entry name" value="MIR DOMAIN-CONTAINING PROTEIN"/>
    <property type="match status" value="1"/>
</dbReference>
<dbReference type="CDD" id="cd23287">
    <property type="entry name" value="beta-trefoil_MIR_ITPR1"/>
    <property type="match status" value="1"/>
</dbReference>
<feature type="transmembrane region" description="Helical" evidence="21">
    <location>
        <begin position="2434"/>
        <end position="2456"/>
    </location>
</feature>
<evidence type="ECO:0000256" key="10">
    <source>
        <dbReference type="ARBA" id="ARBA00022837"/>
    </source>
</evidence>
<dbReference type="Pfam" id="PF00520">
    <property type="entry name" value="Ion_trans"/>
    <property type="match status" value="1"/>
</dbReference>
<dbReference type="InterPro" id="IPR016024">
    <property type="entry name" value="ARM-type_fold"/>
</dbReference>
<dbReference type="FunFam" id="2.80.10.50:FF:000005">
    <property type="entry name" value="Inositol 1,4,5-trisphosphate receptor type 2"/>
    <property type="match status" value="1"/>
</dbReference>
<dbReference type="SUPFAM" id="SSF48371">
    <property type="entry name" value="ARM repeat"/>
    <property type="match status" value="1"/>
</dbReference>
<evidence type="ECO:0000259" key="23">
    <source>
        <dbReference type="PROSITE" id="PS50919"/>
    </source>
</evidence>
<dbReference type="InterPro" id="IPR015925">
    <property type="entry name" value="Ryanodine_IP3_receptor"/>
</dbReference>
<comment type="similarity">
    <text evidence="3 21">Belongs to the InsP3 receptor family.</text>
</comment>
<keyword evidence="7 21" id="KW-0812">Transmembrane</keyword>
<accession>A0A8B9YTF2</accession>
<dbReference type="Gene3D" id="1.25.10.30">
    <property type="entry name" value="IP3 receptor type 1 binding core, RIH domain"/>
    <property type="match status" value="1"/>
</dbReference>
<dbReference type="PANTHER" id="PTHR45816:SF2">
    <property type="entry name" value="INOSITOL 1,4,5-TRISPHOSPHATE RECEPTOR"/>
    <property type="match status" value="1"/>
</dbReference>
<keyword evidence="9 21" id="KW-0256">Endoplasmic reticulum</keyword>
<dbReference type="PRINTS" id="PR00779">
    <property type="entry name" value="INSP3RECEPTR"/>
</dbReference>
<feature type="transmembrane region" description="Helical" evidence="21">
    <location>
        <begin position="2268"/>
        <end position="2290"/>
    </location>
</feature>
<evidence type="ECO:0000256" key="1">
    <source>
        <dbReference type="ARBA" id="ARBA00004477"/>
    </source>
</evidence>
<dbReference type="Pfam" id="PF02815">
    <property type="entry name" value="MIR"/>
    <property type="match status" value="1"/>
</dbReference>
<feature type="compositionally biased region" description="Low complexity" evidence="22">
    <location>
        <begin position="1752"/>
        <end position="1762"/>
    </location>
</feature>
<evidence type="ECO:0000256" key="4">
    <source>
        <dbReference type="ARBA" id="ARBA00022448"/>
    </source>
</evidence>
<dbReference type="FunFam" id="2.80.10.50:FF:000002">
    <property type="entry name" value="Inositol 1,4,5-trisphosphate receptor type 2"/>
    <property type="match status" value="1"/>
</dbReference>
<dbReference type="FunFam" id="1.25.10.30:FF:000001">
    <property type="entry name" value="Inositol 1,4,5-trisphosphate receptor, type 2"/>
    <property type="match status" value="1"/>
</dbReference>
<keyword evidence="5 21" id="KW-0109">Calcium transport</keyword>
<evidence type="ECO:0000256" key="14">
    <source>
        <dbReference type="ARBA" id="ARBA00023170"/>
    </source>
</evidence>
<evidence type="ECO:0000256" key="3">
    <source>
        <dbReference type="ARBA" id="ARBA00009453"/>
    </source>
</evidence>
<evidence type="ECO:0000256" key="5">
    <source>
        <dbReference type="ARBA" id="ARBA00022568"/>
    </source>
</evidence>
<dbReference type="GeneTree" id="ENSGT00940000155071"/>
<feature type="region of interest" description="Disordered" evidence="22">
    <location>
        <begin position="1926"/>
        <end position="1946"/>
    </location>
</feature>
<protein>
    <recommendedName>
        <fullName evidence="21">Inositol 1,4,5-trisphosphate receptor</fullName>
    </recommendedName>
</protein>
<evidence type="ECO:0000256" key="18">
    <source>
        <dbReference type="ARBA" id="ARBA00036634"/>
    </source>
</evidence>
<gene>
    <name evidence="24" type="primary">ITPR1</name>
</gene>
<evidence type="ECO:0000256" key="16">
    <source>
        <dbReference type="ARBA" id="ARBA00023303"/>
    </source>
</evidence>
<dbReference type="InterPro" id="IPR036300">
    <property type="entry name" value="MIR_dom_sf"/>
</dbReference>
<dbReference type="Gene3D" id="2.80.10.50">
    <property type="match status" value="2"/>
</dbReference>
<feature type="domain" description="MIR" evidence="23">
    <location>
        <begin position="231"/>
        <end position="287"/>
    </location>
</feature>
<keyword evidence="10 21" id="KW-0106">Calcium</keyword>
<dbReference type="GO" id="GO:0051209">
    <property type="term" value="P:release of sequestered calcium ion into cytosol"/>
    <property type="evidence" value="ECO:0007669"/>
    <property type="project" value="UniProtKB-UniRule"/>
</dbReference>
<sequence length="2742" mass="312270">MSDKMSSFLHIGDICSLYAEGSTNGFISTLGLVDDRCVVQPETGDLNNPPKKFRDCLFKLCPMNRYSAQKQFWKAAKPGANSTTDAVLLNKLHHAADLEKKQNETENRKLLGTVIQYGNVIQLLHLKSNKYLTVNKRLPALLEKNAMRVTLDEAGNEGSWFYIQPFYKLRSIGDSVVIGDKVVLNPVNAGQPLHASSHQLVDNPGCNEVNSVNCNTSWKIVLFMKWSDNKDDILKGGDVVRLFHAEQEKFLTCDEHRKKQHVFLRTTGRQSATSATSSKALWEVEVVQHDPCRGGAGYWNSLFRFKHLATGHYLAAEVDPDQDASRSRLRNAQEKMVYSLVSVPEGNDISSIFELDPTTLRGGDSLVPRNSYVRLRHLCTNTWVHSTNIPIDKEEEKPVMLKIGTSPVKEDKEAFAIVPVSPAEVRDLDFANDASKVLGSIAGKLEKGTITQNERRSVTKLLEDLVYFVTGGTNSGQDVLEVVFSKPNRERQKLMREQNILKQIFKLLQAPFTDCGDGPMLRLEELGDQRHAPFRHICRLCYRVLRHSQQDYRKNQEYIAKQFGFMQKQIGYDVLAEDTITALLHNNRKLLEKHITAAEIDTFVSLVRKNREPRFLDYLSDLCVSMNKSIPVTQELICKAVLNPTNADILIETKLVLSRFEFEGVSTGENALEAGEDEEEVWLFWRDSNKEVRSKSVRELAQDAKEGQKEDRDVLGYYRYQLNLFARMCLDRQYLAINEISGQLDVDLILRCMSDENLPYDLRASFCRLMLHMHVDRDPQEQVTPVKYARLWSEIPSEIAIDDYDSSGTSKDEIKERFAQTMEFVEEYLRDVVCQRFPFSDKEKNKLTFEVVNLARNLIYFGFYNFSDLLRLTKILLAILDCVHVTTIFPISKMAKGEENKGENNVEELRCSNVMRSIHGVGELMTQVVLRGGGFLPMTPTATAPEGNVKQAEPEKEDIMVMDTKLKIIEILQFILNVRLDYRISCLLCIFKREFDESNSQTSETSSGNSSQEGPSNVPGALDFEHIEEQAEGIFGGSEENTPLDLDDHGGRTFLRVLLHLTMHDYPPLVSGALQLLFRHFSQRQEVLQAFKQVQLLVTSQDVDNYKQIKQDLDQLRSIVEKSELWVYKGQGPDEAMDGASGENEHKKTEEGNNKSQQHESTSSYNYRVVKEILIRLSKLCVQESASVRKSRKQQQRLLRNMGAHAVVLELLQIPYEKAEDTKMQEIMRLAHEFLQNFCAGNQQNQALLHKHINLFLNPGILEAVTMQHIFMNNFQLCSEINERVVQHFVHCIETHGRNVQYIKFLQTIVKAEGKFIKKCQDMVMAELVNSGEDVLVFYNDRASFQTLIQMMRSERDRMDENSPLMYHIHLVELLAVCTEGKNVYTEIKCNSLLPLDDIVRVVTHEDCIPEVKIAYINFLNHCYVDTEVEMKEIYTSNHMWKLFENFLVDICRACNNTSDRKHADSILEKYVTEIVMSIVTTFFSSPFSDQSTTLQTRQPVFVQLLQGVFRVYHCNWLMPSQKASVESCIRVLSDVAKSRAIAIPVDLDSQVNNLFLKSHNLVQKTAMNWRLTARNAARRDSVLAASRDYRNIIERLQDIVSALEDRLRPLVQAELSVLVDVLHRPELLFPENTDARRKCESGGFICKLIKHTKQLLEENEEKLCIKVLQTLREMMTKDRGYGEKLISIDELDNAELPQAPDSENSTEQELEPSPPLRQLEDHKRGEALRQILVNRYYGNIRPSGRRESLTSFGNGPLSPGGPSKPGGGGGGSGSSPMSRGEMSLAEVQCHLDKEGASNLVIDLIMNASSDRVFHESILLAIALLEGGNTTIQHSFFCRLTEDKKSEKFFKVFYDRMKVAQQEIKATVTVNTSDLGNKKKDDEVDRDAPSRKKAKEPATQITEEVRDQLLEASAATRKAFTTFRREADPDDHYQSGEGAQAAADKSKDDLEMSAVITIMQPILRFLQLLCENHNRDLQNFLRCQNNKTNYNLVCETLQFLDCICGSTTGGLGLLGLYINEKNVALINQTLESLTEYCQGPCHENQNCIATHESNGIDIITALILNDINPLGKKRMDLVLELKNNASKLLLAIMESRHDSENAERILYNMRPKELVEVIKKAYMQGEVEFEDGENGEDGAASPRNVGHNIYILAHQLARHNKELQTMLKPGGQVDGDEALEFYAKHTAQIEIVRLDRTMEQIVFPVPSICEFLTKESKLRIYYTTERDEQGSKINDFFLRSEDLFNEMNWQKKLRAQPVLYWCARNMSFWSSISFNLAVLMNLLVAFFYPFKGVRGGTLEPHWSGLLWTAMLISLAIVIALPKPHGIRALIASTILRLIFSVGLQPTLFLLGAFNVCNKIIFLMSFVGNCGTFTRGYRAMVLDVEFLYHLLYLLICAMGLFVHEFFYSLLLFDLVYREETLLNVIKSVTRNGRSIILTAVLALILVYLFSIVGYLFFKDDFILEVDRLPNETSLPEASESLASEFLYSDVCRVETGENCSSPAPKEELVPAEETEQDKEHTCETLLMCIVTVLSHGLRSGGGVGDVLRKPSKEEPLFAARVIYDLLFFFMVIIIVLNLIFGVIIDTFADLRSEKQKKEEILKTTCFICGLERDKFDNKTVTFEEHIKEEHNMWHYLCFIVLVKVKDSTEYTGESYVAEMIKERNLDWFPRMRAMSLVSSDSEGEQNELRNLQEKLESTMKLVTNLSGQLSELKDQMTEQRKQKQRIGLLGHPPHMNVNPQQPA</sequence>
<evidence type="ECO:0000256" key="20">
    <source>
        <dbReference type="ARBA" id="ARBA00061937"/>
    </source>
</evidence>
<evidence type="ECO:0000256" key="19">
    <source>
        <dbReference type="ARBA" id="ARBA00059076"/>
    </source>
</evidence>
<feature type="region of interest" description="Disordered" evidence="22">
    <location>
        <begin position="1745"/>
        <end position="1781"/>
    </location>
</feature>
<evidence type="ECO:0000313" key="25">
    <source>
        <dbReference type="Proteomes" id="UP000694520"/>
    </source>
</evidence>
<feature type="transmembrane region" description="Helical" evidence="21">
    <location>
        <begin position="2302"/>
        <end position="2320"/>
    </location>
</feature>
<evidence type="ECO:0000256" key="15">
    <source>
        <dbReference type="ARBA" id="ARBA00023286"/>
    </source>
</evidence>
<keyword evidence="4 21" id="KW-0813">Transport</keyword>
<proteinExistence type="inferred from homology"/>
<comment type="subunit">
    <text evidence="20">Homotetramer. Interacts with CABP1. Interacts with BOK; regulates ITPR2 expression. Interacts with BCL2L10. Interacts with TRPC4. Interacts with CHGA and CHGB.</text>
</comment>
<comment type="domain">
    <text evidence="21">The ITPR1 structure has a large solenoid CY assembly built around the central helical bundle made of the C-terminal domains from four ITPR1 subunits. The solenoid scaffold includes domains responsible for binding of ligands and regulatory proteins and is connected via an allosteric nexus at the cytosolic-membrane interface to the transmembrane channel assembly. Six transmembrane helices from each subunit form the central ion-conduction pore.</text>
</comment>
<keyword evidence="8" id="KW-0677">Repeat</keyword>
<evidence type="ECO:0000256" key="11">
    <source>
        <dbReference type="ARBA" id="ARBA00022989"/>
    </source>
</evidence>
<keyword evidence="14 21" id="KW-0675">Receptor</keyword>
<feature type="transmembrane region" description="Helical" evidence="21">
    <location>
        <begin position="2389"/>
        <end position="2414"/>
    </location>
</feature>
<dbReference type="GO" id="GO:0005220">
    <property type="term" value="F:inositol 1,4,5-trisphosphate-gated calcium channel activity"/>
    <property type="evidence" value="ECO:0007669"/>
    <property type="project" value="UniProtKB-UniRule"/>
</dbReference>
<keyword evidence="6 21" id="KW-0107">Calcium channel</keyword>
<reference evidence="24" key="2">
    <citation type="submission" date="2025-08" db="UniProtKB">
        <authorList>
            <consortium name="Ensembl"/>
        </authorList>
    </citation>
    <scope>IDENTIFICATION</scope>
</reference>
<comment type="function">
    <text evidence="19">Inositol 1,4,5-trisphosphate-gated calcium channel that upon inositol 1,4,5-trisphosphate binding transports calcium from the endoplasmic reticulum lumen to cytoplasm. Exists in two states; a long-lived closed state where the channel is essentially 'parked' with only very rare visits to an open state and that ligands facilitate the transition from the 'parked' state into a 'drive' mode represented by periods of bursting activity.</text>
</comment>
<feature type="region of interest" description="Disordered" evidence="22">
    <location>
        <begin position="999"/>
        <end position="1020"/>
    </location>
</feature>
<dbReference type="GO" id="GO:0005791">
    <property type="term" value="C:rough endoplasmic reticulum"/>
    <property type="evidence" value="ECO:0007669"/>
    <property type="project" value="UniProtKB-ARBA"/>
</dbReference>
<feature type="compositionally biased region" description="Gly residues" evidence="22">
    <location>
        <begin position="1764"/>
        <end position="1774"/>
    </location>
</feature>
<dbReference type="GO" id="GO:0030141">
    <property type="term" value="C:secretory granule"/>
    <property type="evidence" value="ECO:0007669"/>
    <property type="project" value="UniProtKB-ARBA"/>
</dbReference>
<evidence type="ECO:0000256" key="22">
    <source>
        <dbReference type="SAM" id="MobiDB-lite"/>
    </source>
</evidence>
<keyword evidence="15 21" id="KW-1071">Ligand-gated ion channel</keyword>
<dbReference type="Ensembl" id="ENSBGRT00000048280.1">
    <property type="protein sequence ID" value="ENSBGRP00000041625.1"/>
    <property type="gene ID" value="ENSBGRG00000024500.1"/>
</dbReference>
<dbReference type="InterPro" id="IPR035910">
    <property type="entry name" value="RyR/IP3R_RIH_dom_sf"/>
</dbReference>
<dbReference type="Pfam" id="PF08454">
    <property type="entry name" value="RIH_assoc"/>
    <property type="match status" value="1"/>
</dbReference>
<evidence type="ECO:0000256" key="6">
    <source>
        <dbReference type="ARBA" id="ARBA00022673"/>
    </source>
</evidence>
<dbReference type="InterPro" id="IPR014821">
    <property type="entry name" value="Ins145_P3_rcpt"/>
</dbReference>
<dbReference type="Pfam" id="PF01365">
    <property type="entry name" value="RYDR_ITPR"/>
    <property type="match status" value="2"/>
</dbReference>
<evidence type="ECO:0000313" key="24">
    <source>
        <dbReference type="Ensembl" id="ENSBGRP00000041625.1"/>
    </source>
</evidence>
<feature type="transmembrane region" description="Helical" evidence="21">
    <location>
        <begin position="2564"/>
        <end position="2587"/>
    </location>
</feature>
<dbReference type="SMART" id="SM00472">
    <property type="entry name" value="MIR"/>
    <property type="match status" value="4"/>
</dbReference>
<dbReference type="InterPro" id="IPR016093">
    <property type="entry name" value="MIR_motif"/>
</dbReference>
<dbReference type="Pfam" id="PF08709">
    <property type="entry name" value="Ins145_P3_rec"/>
    <property type="match status" value="1"/>
</dbReference>
<keyword evidence="25" id="KW-1185">Reference proteome</keyword>
<feature type="region of interest" description="Disordered" evidence="22">
    <location>
        <begin position="1697"/>
        <end position="1724"/>
    </location>
</feature>
<comment type="catalytic activity">
    <reaction evidence="18">
        <text>Ca(2+)(in) = Ca(2+)(out)</text>
        <dbReference type="Rhea" id="RHEA:29671"/>
        <dbReference type="ChEBI" id="CHEBI:29108"/>
    </reaction>
</comment>
<dbReference type="GO" id="GO:0070679">
    <property type="term" value="F:inositol 1,4,5 trisphosphate binding"/>
    <property type="evidence" value="ECO:0007669"/>
    <property type="project" value="UniProtKB-UniRule"/>
</dbReference>
<keyword evidence="16 21" id="KW-0407">Ion channel</keyword>
<dbReference type="Proteomes" id="UP000694520">
    <property type="component" value="Chromosome 22"/>
</dbReference>
<feature type="region of interest" description="Disordered" evidence="22">
    <location>
        <begin position="1875"/>
        <end position="1900"/>
    </location>
</feature>
<dbReference type="InterPro" id="IPR013662">
    <property type="entry name" value="RIH_assoc-dom"/>
</dbReference>
<dbReference type="InterPro" id="IPR000493">
    <property type="entry name" value="InsP3_rcpt"/>
</dbReference>
<feature type="region of interest" description="Disordered" evidence="22">
    <location>
        <begin position="2713"/>
        <end position="2742"/>
    </location>
</feature>
<keyword evidence="12 21" id="KW-0406">Ion transport</keyword>